<evidence type="ECO:0000256" key="5">
    <source>
        <dbReference type="ARBA" id="ARBA00022692"/>
    </source>
</evidence>
<dbReference type="Gene3D" id="1.50.10.150">
    <property type="entry name" value="Voltage-dependent anion channel"/>
    <property type="match status" value="1"/>
</dbReference>
<dbReference type="EMBL" id="CP016540">
    <property type="protein sequence ID" value="ANU26171.1"/>
    <property type="molecule type" value="Genomic_DNA"/>
</dbReference>
<dbReference type="InterPro" id="IPR004695">
    <property type="entry name" value="SLAC1/Mae1/Ssu1/TehA"/>
</dbReference>
<accession>A0A1B1RZ09</accession>
<keyword evidence="4" id="KW-1003">Cell membrane</keyword>
<feature type="transmembrane region" description="Helical" evidence="8">
    <location>
        <begin position="285"/>
        <end position="305"/>
    </location>
</feature>
<dbReference type="GO" id="GO:0000319">
    <property type="term" value="F:sulfite transmembrane transporter activity"/>
    <property type="evidence" value="ECO:0007669"/>
    <property type="project" value="TreeGrafter"/>
</dbReference>
<feature type="transmembrane region" description="Helical" evidence="8">
    <location>
        <begin position="212"/>
        <end position="231"/>
    </location>
</feature>
<evidence type="ECO:0000256" key="3">
    <source>
        <dbReference type="ARBA" id="ARBA00022448"/>
    </source>
</evidence>
<evidence type="ECO:0000256" key="8">
    <source>
        <dbReference type="SAM" id="Phobius"/>
    </source>
</evidence>
<dbReference type="STRING" id="1302659.I858_003885"/>
<dbReference type="InterPro" id="IPR051629">
    <property type="entry name" value="Sulfite_efflux_TDT"/>
</dbReference>
<proteinExistence type="inferred from homology"/>
<feature type="transmembrane region" description="Helical" evidence="8">
    <location>
        <begin position="41"/>
        <end position="59"/>
    </location>
</feature>
<name>A0A1B1RZ09_9BACL</name>
<evidence type="ECO:0000256" key="1">
    <source>
        <dbReference type="ARBA" id="ARBA00004651"/>
    </source>
</evidence>
<feature type="transmembrane region" description="Helical" evidence="8">
    <location>
        <begin position="12"/>
        <end position="35"/>
    </location>
</feature>
<organism evidence="9 10">
    <name type="scientific">Planococcus versutus</name>
    <dbReference type="NCBI Taxonomy" id="1302659"/>
    <lineage>
        <taxon>Bacteria</taxon>
        <taxon>Bacillati</taxon>
        <taxon>Bacillota</taxon>
        <taxon>Bacilli</taxon>
        <taxon>Bacillales</taxon>
        <taxon>Caryophanaceae</taxon>
        <taxon>Planococcus</taxon>
    </lineage>
</organism>
<sequence>MIKFIKELAETLFPSYFAFIMATGALSISAFLLGMRVLADAFLYLNIAAFIILWILTLIRLVRNSKQIFADLTSHTIGSGFFTTVAGTCVLGSQLIIVAQSYTAALYLWGLGIFLWVIVMYTFFTAVTVAKNTPTLEEGINGAWLIAAVATQSISILGTLLVPYLSSGRDVVLFFTVCMYFLGCMLYLNIITLIFYRFTFLKLDFTAMTPPYWINMGAVAITSLAGATLILNATYWSFLVEIRPFLKGFTLFFWAAGTWWIPLLFILVFWRHVYHRYPLDYGPQWWAMVFPLAMYTTSTWKLAVALDVPFLKAIPRVMFYVALLTWLAVFGGLLHHVYIRTITFYRAQRIETRRL</sequence>
<dbReference type="Pfam" id="PF03595">
    <property type="entry name" value="SLAC1"/>
    <property type="match status" value="1"/>
</dbReference>
<evidence type="ECO:0000313" key="10">
    <source>
        <dbReference type="Proteomes" id="UP000053354"/>
    </source>
</evidence>
<dbReference type="CDD" id="cd09319">
    <property type="entry name" value="TDT_like_1"/>
    <property type="match status" value="1"/>
</dbReference>
<keyword evidence="3" id="KW-0813">Transport</keyword>
<keyword evidence="6 8" id="KW-1133">Transmembrane helix</keyword>
<evidence type="ECO:0000256" key="6">
    <source>
        <dbReference type="ARBA" id="ARBA00022989"/>
    </source>
</evidence>
<dbReference type="Proteomes" id="UP000053354">
    <property type="component" value="Chromosome"/>
</dbReference>
<feature type="transmembrane region" description="Helical" evidence="8">
    <location>
        <begin position="80"/>
        <end position="100"/>
    </location>
</feature>
<feature type="transmembrane region" description="Helical" evidence="8">
    <location>
        <begin position="251"/>
        <end position="273"/>
    </location>
</feature>
<dbReference type="InterPro" id="IPR038665">
    <property type="entry name" value="Voltage-dep_anion_channel_sf"/>
</dbReference>
<feature type="transmembrane region" description="Helical" evidence="8">
    <location>
        <begin position="106"/>
        <end position="130"/>
    </location>
</feature>
<dbReference type="KEGG" id="pll:I858_003885"/>
<keyword evidence="5 8" id="KW-0812">Transmembrane</keyword>
<dbReference type="RefSeq" id="WP_049694811.1">
    <property type="nucleotide sequence ID" value="NZ_CP016540.2"/>
</dbReference>
<dbReference type="GO" id="GO:0005886">
    <property type="term" value="C:plasma membrane"/>
    <property type="evidence" value="ECO:0007669"/>
    <property type="project" value="UniProtKB-SubCell"/>
</dbReference>
<evidence type="ECO:0000256" key="2">
    <source>
        <dbReference type="ARBA" id="ARBA00008566"/>
    </source>
</evidence>
<comment type="similarity">
    <text evidence="2">Belongs to the tellurite-resistance/dicarboxylate transporter (TDT) family.</text>
</comment>
<evidence type="ECO:0000256" key="7">
    <source>
        <dbReference type="ARBA" id="ARBA00023136"/>
    </source>
</evidence>
<keyword evidence="10" id="KW-1185">Reference proteome</keyword>
<dbReference type="PANTHER" id="PTHR31686:SF1">
    <property type="entry name" value="SULFITE EFFLUX PUMP SSU1"/>
    <property type="match status" value="1"/>
</dbReference>
<gene>
    <name evidence="9" type="ORF">I858_003885</name>
</gene>
<feature type="transmembrane region" description="Helical" evidence="8">
    <location>
        <begin position="317"/>
        <end position="339"/>
    </location>
</feature>
<evidence type="ECO:0000256" key="4">
    <source>
        <dbReference type="ARBA" id="ARBA00022475"/>
    </source>
</evidence>
<dbReference type="PANTHER" id="PTHR31686">
    <property type="match status" value="1"/>
</dbReference>
<protein>
    <submittedName>
        <fullName evidence="9">C4-dicarboxylate ABC transporter</fullName>
    </submittedName>
</protein>
<keyword evidence="7 8" id="KW-0472">Membrane</keyword>
<reference evidence="9" key="1">
    <citation type="submission" date="2016-10" db="EMBL/GenBank/DDBJ databases">
        <authorList>
            <person name="See-Too W.S."/>
        </authorList>
    </citation>
    <scope>NUCLEOTIDE SEQUENCE</scope>
    <source>
        <strain evidence="9">L10.15</strain>
    </source>
</reference>
<evidence type="ECO:0000313" key="9">
    <source>
        <dbReference type="EMBL" id="ANU26171.1"/>
    </source>
</evidence>
<dbReference type="AlphaFoldDB" id="A0A1B1RZ09"/>
<feature type="transmembrane region" description="Helical" evidence="8">
    <location>
        <begin position="171"/>
        <end position="200"/>
    </location>
</feature>
<feature type="transmembrane region" description="Helical" evidence="8">
    <location>
        <begin position="142"/>
        <end position="165"/>
    </location>
</feature>
<comment type="subcellular location">
    <subcellularLocation>
        <location evidence="1">Cell membrane</location>
        <topology evidence="1">Multi-pass membrane protein</topology>
    </subcellularLocation>
</comment>